<accession>U4Q436</accession>
<dbReference type="HOGENOM" id="CLU_2864806_0_0_5"/>
<evidence type="ECO:0000313" key="1">
    <source>
        <dbReference type="EMBL" id="CDI12018.1"/>
    </source>
</evidence>
<sequence length="64" mass="7081">MIGRQLLARTIACEADLPRHGSAFPVEYPAATLGREPTSHVVLVVLLTRPHPPELLPDFRLVLE</sequence>
<proteinExistence type="predicted"/>
<dbReference type="AlphaFoldDB" id="U4Q436"/>
<dbReference type="EMBL" id="HG518324">
    <property type="protein sequence ID" value="CDI12018.1"/>
    <property type="molecule type" value="Genomic_DNA"/>
</dbReference>
<geneLocation type="plasmid" evidence="1 2">
    <name>IRBL74_p</name>
</geneLocation>
<reference evidence="1 2" key="1">
    <citation type="journal article" date="2013" name="Genome Announc.">
        <title>Complete Genome Sequence of the Sesbania Symbiont and Rice Growth-Promoting Endophyte Rhizobium sp. Strain IRBG74.</title>
        <authorList>
            <person name="Crook M.B."/>
            <person name="Mitra S."/>
            <person name="Ane J.M."/>
            <person name="Sadowsky M.J."/>
            <person name="Gyaneshwar P."/>
        </authorList>
    </citation>
    <scope>NUCLEOTIDE SEQUENCE [LARGE SCALE GENOMIC DNA]</scope>
    <source>
        <strain evidence="1 2">IRBG74</strain>
        <plasmid evidence="2">IRBL74_p</plasmid>
    </source>
</reference>
<dbReference type="Proteomes" id="UP000016944">
    <property type="component" value="Plasmid IRBL74_p"/>
</dbReference>
<name>U4Q436_9HYPH</name>
<protein>
    <submittedName>
        <fullName evidence="1">Uncharacterized protein</fullName>
    </submittedName>
</protein>
<organism evidence="1 2">
    <name type="scientific">Agrobacterium pusense</name>
    <dbReference type="NCBI Taxonomy" id="648995"/>
    <lineage>
        <taxon>Bacteria</taxon>
        <taxon>Pseudomonadati</taxon>
        <taxon>Pseudomonadota</taxon>
        <taxon>Alphaproteobacteria</taxon>
        <taxon>Hyphomicrobiales</taxon>
        <taxon>Rhizobiaceae</taxon>
        <taxon>Rhizobium/Agrobacterium group</taxon>
        <taxon>Agrobacterium</taxon>
    </lineage>
</organism>
<evidence type="ECO:0000313" key="2">
    <source>
        <dbReference type="Proteomes" id="UP000016944"/>
    </source>
</evidence>
<gene>
    <name evidence="1" type="ORF">BN877_p0292</name>
</gene>
<dbReference type="KEGG" id="rir:BN877_p0292"/>
<keyword evidence="1" id="KW-0614">Plasmid</keyword>